<protein>
    <submittedName>
        <fullName evidence="6">TMAO reductase system periplasmic protein TorT</fullName>
    </submittedName>
</protein>
<evidence type="ECO:0000256" key="3">
    <source>
        <dbReference type="ARBA" id="ARBA00022729"/>
    </source>
</evidence>
<keyword evidence="7" id="KW-1185">Reference proteome</keyword>
<feature type="compositionally biased region" description="Basic and acidic residues" evidence="4">
    <location>
        <begin position="379"/>
        <end position="388"/>
    </location>
</feature>
<evidence type="ECO:0000256" key="1">
    <source>
        <dbReference type="ARBA" id="ARBA00004196"/>
    </source>
</evidence>
<dbReference type="SUPFAM" id="SSF53822">
    <property type="entry name" value="Periplasmic binding protein-like I"/>
    <property type="match status" value="1"/>
</dbReference>
<gene>
    <name evidence="6" type="primary">torT</name>
    <name evidence="6" type="ORF">LNV07_22900</name>
</gene>
<feature type="region of interest" description="Disordered" evidence="4">
    <location>
        <begin position="356"/>
        <end position="388"/>
    </location>
</feature>
<dbReference type="EMBL" id="JAJIRN010000011">
    <property type="protein sequence ID" value="MCV2370946.1"/>
    <property type="molecule type" value="Genomic_DNA"/>
</dbReference>
<keyword evidence="3" id="KW-0732">Signal</keyword>
<dbReference type="Pfam" id="PF13407">
    <property type="entry name" value="Peripla_BP_4"/>
    <property type="match status" value="1"/>
</dbReference>
<dbReference type="PANTHER" id="PTHR46847">
    <property type="entry name" value="D-ALLOSE-BINDING PERIPLASMIC PROTEIN-RELATED"/>
    <property type="match status" value="1"/>
</dbReference>
<sequence length="388" mass="42242">MTRPAVLASLRWQHLPVCVGLVFAALADLGMAATAPSRVHMPVPVQVLATSDTQILVEGKLQDYRLLTSARTAWRICALLPSARDNYWWGVSWALSEQARLLGVELGIYFANSYADLDQQRQQWRNCEALGSQAFIVAAVNAEGLNEEIKRANKQAQPVVEMINSLSASTTANATVNFANLADLLVSSMTTAKQGHEGLPVVAWFPGPADAANVNDAEARLRELLAGRFSLRFGGYGPPDARMQATLVRDYIERFGVPDFIIGNAAAAAFAVRLFERRQGPRPTILALGVSHEVLHYIRDGSIAAAATDQPLRHARLALDLAVRALEKSVFARSLESPAMLLTRKTLEQAPIPDLLAPPGQWKVQQPLRALKPRPAEGPVERSADPQP</sequence>
<evidence type="ECO:0000259" key="5">
    <source>
        <dbReference type="Pfam" id="PF13407"/>
    </source>
</evidence>
<organism evidence="6 7">
    <name type="scientific">Roseateles oligotrophus</name>
    <dbReference type="NCBI Taxonomy" id="1769250"/>
    <lineage>
        <taxon>Bacteria</taxon>
        <taxon>Pseudomonadati</taxon>
        <taxon>Pseudomonadota</taxon>
        <taxon>Betaproteobacteria</taxon>
        <taxon>Burkholderiales</taxon>
        <taxon>Sphaerotilaceae</taxon>
        <taxon>Roseateles</taxon>
    </lineage>
</organism>
<dbReference type="Gene3D" id="3.40.50.2300">
    <property type="match status" value="2"/>
</dbReference>
<accession>A0ABT2YLI8</accession>
<name>A0ABT2YLI8_9BURK</name>
<dbReference type="InterPro" id="IPR025997">
    <property type="entry name" value="SBP_2_dom"/>
</dbReference>
<evidence type="ECO:0000313" key="7">
    <source>
        <dbReference type="Proteomes" id="UP001209701"/>
    </source>
</evidence>
<reference evidence="6 7" key="1">
    <citation type="submission" date="2021-11" db="EMBL/GenBank/DDBJ databases">
        <authorList>
            <person name="Liang Q."/>
            <person name="Mou H."/>
            <person name="Liu Z."/>
        </authorList>
    </citation>
    <scope>NUCLEOTIDE SEQUENCE [LARGE SCALE GENOMIC DNA]</scope>
    <source>
        <strain evidence="6 7">CHU3</strain>
    </source>
</reference>
<feature type="domain" description="Periplasmic binding protein" evidence="5">
    <location>
        <begin position="78"/>
        <end position="327"/>
    </location>
</feature>
<evidence type="ECO:0000313" key="6">
    <source>
        <dbReference type="EMBL" id="MCV2370946.1"/>
    </source>
</evidence>
<comment type="similarity">
    <text evidence="2">Belongs to the bacterial solute-binding protein 2 family.</text>
</comment>
<dbReference type="Proteomes" id="UP001209701">
    <property type="component" value="Unassembled WGS sequence"/>
</dbReference>
<dbReference type="InterPro" id="IPR028082">
    <property type="entry name" value="Peripla_BP_I"/>
</dbReference>
<comment type="caution">
    <text evidence="6">The sequence shown here is derived from an EMBL/GenBank/DDBJ whole genome shotgun (WGS) entry which is preliminary data.</text>
</comment>
<evidence type="ECO:0000256" key="2">
    <source>
        <dbReference type="ARBA" id="ARBA00007639"/>
    </source>
</evidence>
<dbReference type="NCBIfam" id="NF008185">
    <property type="entry name" value="PRK10936.1"/>
    <property type="match status" value="1"/>
</dbReference>
<evidence type="ECO:0000256" key="4">
    <source>
        <dbReference type="SAM" id="MobiDB-lite"/>
    </source>
</evidence>
<proteinExistence type="inferred from homology"/>
<comment type="subcellular location">
    <subcellularLocation>
        <location evidence="1">Cell envelope</location>
    </subcellularLocation>
</comment>
<dbReference type="PANTHER" id="PTHR46847:SF1">
    <property type="entry name" value="D-ALLOSE-BINDING PERIPLASMIC PROTEIN-RELATED"/>
    <property type="match status" value="1"/>
</dbReference>